<accession>A0A4D7JSP5</accession>
<evidence type="ECO:0000313" key="2">
    <source>
        <dbReference type="Proteomes" id="UP000298616"/>
    </source>
</evidence>
<keyword evidence="2" id="KW-1185">Reference proteome</keyword>
<sequence>MRSFYFILALILSVNVSFAQNLIPFRKGDKWGYVNKAKKVIIDFKYDNANPFQRA</sequence>
<dbReference type="KEGG" id="fpf:DCC35_03955"/>
<organism evidence="1 2">
    <name type="scientific">Mangrovivirga cuniculi</name>
    <dbReference type="NCBI Taxonomy" id="2715131"/>
    <lineage>
        <taxon>Bacteria</taxon>
        <taxon>Pseudomonadati</taxon>
        <taxon>Bacteroidota</taxon>
        <taxon>Cytophagia</taxon>
        <taxon>Cytophagales</taxon>
        <taxon>Mangrovivirgaceae</taxon>
        <taxon>Mangrovivirga</taxon>
    </lineage>
</organism>
<dbReference type="EMBL" id="CP028923">
    <property type="protein sequence ID" value="QCK13965.1"/>
    <property type="molecule type" value="Genomic_DNA"/>
</dbReference>
<dbReference type="RefSeq" id="WP_137089558.1">
    <property type="nucleotide sequence ID" value="NZ_CP028923.1"/>
</dbReference>
<dbReference type="Pfam" id="PF14903">
    <property type="entry name" value="WG_beta_rep"/>
    <property type="match status" value="1"/>
</dbReference>
<proteinExistence type="predicted"/>
<evidence type="ECO:0000313" key="1">
    <source>
        <dbReference type="EMBL" id="QCK13965.1"/>
    </source>
</evidence>
<dbReference type="AlphaFoldDB" id="A0A4D7JSP5"/>
<reference evidence="1 2" key="1">
    <citation type="submission" date="2018-04" db="EMBL/GenBank/DDBJ databases">
        <title>Complete genome uncultured novel isolate.</title>
        <authorList>
            <person name="Merlino G."/>
        </authorList>
    </citation>
    <scope>NUCLEOTIDE SEQUENCE [LARGE SCALE GENOMIC DNA]</scope>
    <source>
        <strain evidence="2">R1DC9</strain>
    </source>
</reference>
<dbReference type="InterPro" id="IPR032774">
    <property type="entry name" value="WG_beta_rep"/>
</dbReference>
<gene>
    <name evidence="1" type="ORF">DCC35_03955</name>
</gene>
<name>A0A4D7JSP5_9BACT</name>
<dbReference type="OrthoDB" id="2485468at2"/>
<dbReference type="Proteomes" id="UP000298616">
    <property type="component" value="Chromosome"/>
</dbReference>
<protein>
    <submittedName>
        <fullName evidence="1">Uncharacterized protein</fullName>
    </submittedName>
</protein>